<dbReference type="Proteomes" id="UP001234178">
    <property type="component" value="Unassembled WGS sequence"/>
</dbReference>
<keyword evidence="3" id="KW-1185">Reference proteome</keyword>
<reference evidence="2 3" key="1">
    <citation type="journal article" date="2023" name="Nucleic Acids Res.">
        <title>The hologenome of Daphnia magna reveals possible DNA methylation and microbiome-mediated evolution of the host genome.</title>
        <authorList>
            <person name="Chaturvedi A."/>
            <person name="Li X."/>
            <person name="Dhandapani V."/>
            <person name="Marshall H."/>
            <person name="Kissane S."/>
            <person name="Cuenca-Cambronero M."/>
            <person name="Asole G."/>
            <person name="Calvet F."/>
            <person name="Ruiz-Romero M."/>
            <person name="Marangio P."/>
            <person name="Guigo R."/>
            <person name="Rago D."/>
            <person name="Mirbahai L."/>
            <person name="Eastwood N."/>
            <person name="Colbourne J.K."/>
            <person name="Zhou J."/>
            <person name="Mallon E."/>
            <person name="Orsini L."/>
        </authorList>
    </citation>
    <scope>NUCLEOTIDE SEQUENCE [LARGE SCALE GENOMIC DNA]</scope>
    <source>
        <strain evidence="2">LRV0_1</strain>
    </source>
</reference>
<accession>A0ABQ9Z1Y6</accession>
<name>A0ABQ9Z1Y6_9CRUS</name>
<proteinExistence type="predicted"/>
<feature type="region of interest" description="Disordered" evidence="1">
    <location>
        <begin position="145"/>
        <end position="165"/>
    </location>
</feature>
<feature type="region of interest" description="Disordered" evidence="1">
    <location>
        <begin position="1"/>
        <end position="48"/>
    </location>
</feature>
<evidence type="ECO:0000313" key="2">
    <source>
        <dbReference type="EMBL" id="KAK4006913.1"/>
    </source>
</evidence>
<feature type="compositionally biased region" description="Low complexity" evidence="1">
    <location>
        <begin position="1"/>
        <end position="20"/>
    </location>
</feature>
<dbReference type="EMBL" id="JAOYFB010000002">
    <property type="protein sequence ID" value="KAK4006913.1"/>
    <property type="molecule type" value="Genomic_DNA"/>
</dbReference>
<comment type="caution">
    <text evidence="2">The sequence shown here is derived from an EMBL/GenBank/DDBJ whole genome shotgun (WGS) entry which is preliminary data.</text>
</comment>
<evidence type="ECO:0000256" key="1">
    <source>
        <dbReference type="SAM" id="MobiDB-lite"/>
    </source>
</evidence>
<organism evidence="2 3">
    <name type="scientific">Daphnia magna</name>
    <dbReference type="NCBI Taxonomy" id="35525"/>
    <lineage>
        <taxon>Eukaryota</taxon>
        <taxon>Metazoa</taxon>
        <taxon>Ecdysozoa</taxon>
        <taxon>Arthropoda</taxon>
        <taxon>Crustacea</taxon>
        <taxon>Branchiopoda</taxon>
        <taxon>Diplostraca</taxon>
        <taxon>Cladocera</taxon>
        <taxon>Anomopoda</taxon>
        <taxon>Daphniidae</taxon>
        <taxon>Daphnia</taxon>
    </lineage>
</organism>
<sequence length="213" mass="22922">MSSYSSSSSSSSASSVVSSYRHGQHQDDRNARISPDSSMVRCFKDPNLRGPDLTKVEAKLGIDNWAHSSAGCLNRSQWRSTHSPLAGIAWKGMTPSPLQHDFQMLDKNKEGKNRSDSSGTGLASATMVADNYGASPPIFSGNSTEHETAFVPTGQPSPSSDARIPPGCRLGVIRDRFKARGFSKRVVQFLMGGNRESTTACYQTHGTMAHLVG</sequence>
<protein>
    <submittedName>
        <fullName evidence="2">Uncharacterized protein</fullName>
    </submittedName>
</protein>
<gene>
    <name evidence="2" type="ORF">OUZ56_012068</name>
</gene>
<evidence type="ECO:0000313" key="3">
    <source>
        <dbReference type="Proteomes" id="UP001234178"/>
    </source>
</evidence>